<protein>
    <recommendedName>
        <fullName evidence="4">Circumsporozoite protein</fullName>
    </recommendedName>
</protein>
<keyword evidence="1" id="KW-0732">Signal</keyword>
<evidence type="ECO:0000313" key="2">
    <source>
        <dbReference type="EMBL" id="GFZ89134.1"/>
    </source>
</evidence>
<dbReference type="Proteomes" id="UP000628109">
    <property type="component" value="Unassembled WGS sequence"/>
</dbReference>
<name>A0ABQ1EVC9_SPHSA</name>
<organism evidence="2 3">
    <name type="scientific">Sphingobium fuliginis (strain ATCC 27551)</name>
    <dbReference type="NCBI Taxonomy" id="336203"/>
    <lineage>
        <taxon>Bacteria</taxon>
        <taxon>Pseudomonadati</taxon>
        <taxon>Pseudomonadota</taxon>
        <taxon>Alphaproteobacteria</taxon>
        <taxon>Sphingomonadales</taxon>
        <taxon>Sphingomonadaceae</taxon>
        <taxon>Sphingobium</taxon>
    </lineage>
</organism>
<comment type="caution">
    <text evidence="2">The sequence shown here is derived from an EMBL/GenBank/DDBJ whole genome shotgun (WGS) entry which is preliminary data.</text>
</comment>
<keyword evidence="3" id="KW-1185">Reference proteome</keyword>
<reference evidence="3" key="1">
    <citation type="journal article" date="2019" name="Int. J. Syst. Evol. Microbiol.">
        <title>The Global Catalogue of Microorganisms (GCM) 10K type strain sequencing project: providing services to taxonomists for standard genome sequencing and annotation.</title>
        <authorList>
            <consortium name="The Broad Institute Genomics Platform"/>
            <consortium name="The Broad Institute Genome Sequencing Center for Infectious Disease"/>
            <person name="Wu L."/>
            <person name="Ma J."/>
        </authorList>
    </citation>
    <scope>NUCLEOTIDE SEQUENCE [LARGE SCALE GENOMIC DNA]</scope>
    <source>
        <strain evidence="3">CCM 7327</strain>
    </source>
</reference>
<gene>
    <name evidence="2" type="ORF">GCM10019071_18670</name>
</gene>
<accession>A0ABQ1EVC9</accession>
<evidence type="ECO:0000313" key="3">
    <source>
        <dbReference type="Proteomes" id="UP000628109"/>
    </source>
</evidence>
<feature type="signal peptide" evidence="1">
    <location>
        <begin position="1"/>
        <end position="24"/>
    </location>
</feature>
<evidence type="ECO:0008006" key="4">
    <source>
        <dbReference type="Google" id="ProtNLM"/>
    </source>
</evidence>
<proteinExistence type="predicted"/>
<feature type="chain" id="PRO_5047123715" description="Circumsporozoite protein" evidence="1">
    <location>
        <begin position="25"/>
        <end position="77"/>
    </location>
</feature>
<sequence>MLWEPYTMKKIAVVFASAGLMALAACGEKPANETANASNAVVENVVENATNAADNAANAADNAANAANVAGNAANAE</sequence>
<dbReference type="EMBL" id="BMDU01000003">
    <property type="protein sequence ID" value="GFZ89134.1"/>
    <property type="molecule type" value="Genomic_DNA"/>
</dbReference>
<evidence type="ECO:0000256" key="1">
    <source>
        <dbReference type="SAM" id="SignalP"/>
    </source>
</evidence>